<dbReference type="GO" id="GO:0019563">
    <property type="term" value="P:glycerol catabolic process"/>
    <property type="evidence" value="ECO:0007669"/>
    <property type="project" value="TreeGrafter"/>
</dbReference>
<comment type="caution">
    <text evidence="2">The sequence shown here is derived from an EMBL/GenBank/DDBJ whole genome shotgun (WGS) entry which is preliminary data.</text>
</comment>
<protein>
    <submittedName>
        <fullName evidence="2">Dihydroxyacetone kinase</fullName>
    </submittedName>
</protein>
<evidence type="ECO:0000259" key="1">
    <source>
        <dbReference type="PROSITE" id="PS51481"/>
    </source>
</evidence>
<dbReference type="FunFam" id="3.40.50.10440:FF:000001">
    <property type="entry name" value="Dihydroxyacetone kinase, DhaK subunit"/>
    <property type="match status" value="1"/>
</dbReference>
<dbReference type="GO" id="GO:0004371">
    <property type="term" value="F:glycerone kinase activity"/>
    <property type="evidence" value="ECO:0007669"/>
    <property type="project" value="InterPro"/>
</dbReference>
<dbReference type="AlphaFoldDB" id="A0A0R2P5R5"/>
<dbReference type="EMBL" id="LIAW01000002">
    <property type="protein sequence ID" value="KRO33342.1"/>
    <property type="molecule type" value="Genomic_DNA"/>
</dbReference>
<dbReference type="Gene3D" id="3.30.1180.20">
    <property type="entry name" value="Dihydroxyacetone kinase, domain 2"/>
    <property type="match status" value="1"/>
</dbReference>
<dbReference type="Pfam" id="PF02733">
    <property type="entry name" value="Dak1"/>
    <property type="match status" value="1"/>
</dbReference>
<name>A0A0R2P5R5_9ACTN</name>
<dbReference type="SUPFAM" id="SSF82549">
    <property type="entry name" value="DAK1/DegV-like"/>
    <property type="match status" value="1"/>
</dbReference>
<evidence type="ECO:0000313" key="2">
    <source>
        <dbReference type="EMBL" id="KRO33342.1"/>
    </source>
</evidence>
<accession>A0A0R2P5R5</accession>
<dbReference type="PANTHER" id="PTHR28629:SF4">
    <property type="entry name" value="TRIOKINASE_FMN CYCLASE"/>
    <property type="match status" value="1"/>
</dbReference>
<reference evidence="2 3" key="1">
    <citation type="submission" date="2015-10" db="EMBL/GenBank/DDBJ databases">
        <title>Metagenome-Assembled Genomes uncover a global brackish microbiome.</title>
        <authorList>
            <person name="Hugerth L.W."/>
            <person name="Larsson J."/>
            <person name="Alneberg J."/>
            <person name="Lindh M.V."/>
            <person name="Legrand C."/>
            <person name="Pinhassi J."/>
            <person name="Andersson A.F."/>
        </authorList>
    </citation>
    <scope>NUCLEOTIDE SEQUENCE [LARGE SCALE GENOMIC DNA]</scope>
    <source>
        <strain evidence="2">BACL2 MAG-121001-bin67</strain>
    </source>
</reference>
<sequence>MQKILNIPKEFVGEMLEGILQAYPTQLKAVDGDNHALARADAPIAGKVGIATGGGSGHLPLFLGYVGKGLLDGVAVGDVFQSPTADQMLAVTKQVNSGAGVLYIYGNYGGDVMNFDLAAELAGAEGIRVETILGADDVASAPKGEESRRRGIAGIFFLYKVAGAAAAAGKSLDEVVTITKRAAAQTRTMGVALSPVTLPTVGHPTFEVKAGEMEIGMGIHGEPGIRKAKLETADQITTELISAIKSDLSLKSGDKVCVLMNSLGATPPEELYIMYRQVKKIFSGDGIDVARVYVGEFATSLEMAGASISVIRVDSELLGYINAAAHTPFFTQV</sequence>
<evidence type="ECO:0000313" key="3">
    <source>
        <dbReference type="Proteomes" id="UP000053349"/>
    </source>
</evidence>
<gene>
    <name evidence="2" type="ORF">ABR64_03665</name>
</gene>
<keyword evidence="2" id="KW-0418">Kinase</keyword>
<keyword evidence="2" id="KW-0808">Transferase</keyword>
<proteinExistence type="predicted"/>
<dbReference type="GO" id="GO:0005829">
    <property type="term" value="C:cytosol"/>
    <property type="evidence" value="ECO:0007669"/>
    <property type="project" value="TreeGrafter"/>
</dbReference>
<dbReference type="Proteomes" id="UP000053349">
    <property type="component" value="Unassembled WGS sequence"/>
</dbReference>
<dbReference type="Gene3D" id="3.40.50.10440">
    <property type="entry name" value="Dihydroxyacetone kinase, domain 1"/>
    <property type="match status" value="1"/>
</dbReference>
<dbReference type="PROSITE" id="PS51481">
    <property type="entry name" value="DHAK"/>
    <property type="match status" value="1"/>
</dbReference>
<feature type="domain" description="DhaK" evidence="1">
    <location>
        <begin position="7"/>
        <end position="330"/>
    </location>
</feature>
<dbReference type="PANTHER" id="PTHR28629">
    <property type="entry name" value="TRIOKINASE/FMN CYCLASE"/>
    <property type="match status" value="1"/>
</dbReference>
<organism evidence="2 3">
    <name type="scientific">Actinobacteria bacterium BACL2 MAG-121001-bin67</name>
    <dbReference type="NCBI Taxonomy" id="1655572"/>
    <lineage>
        <taxon>Bacteria</taxon>
        <taxon>Bacillati</taxon>
        <taxon>Actinomycetota</taxon>
        <taxon>Actinomycetes</taxon>
        <taxon>Actinomycetes incertae sedis</taxon>
        <taxon>ac1 cluster</taxon>
    </lineage>
</organism>
<dbReference type="InterPro" id="IPR004006">
    <property type="entry name" value="DhaK_dom"/>
</dbReference>
<dbReference type="InterPro" id="IPR050861">
    <property type="entry name" value="Dihydroxyacetone_Kinase"/>
</dbReference>